<dbReference type="AlphaFoldDB" id="A0A0P7BKY7"/>
<feature type="region of interest" description="Disordered" evidence="1">
    <location>
        <begin position="54"/>
        <end position="77"/>
    </location>
</feature>
<feature type="region of interest" description="Disordered" evidence="1">
    <location>
        <begin position="1"/>
        <end position="21"/>
    </location>
</feature>
<protein>
    <submittedName>
        <fullName evidence="2">Uncharacterized protein</fullName>
    </submittedName>
</protein>
<dbReference type="EMBL" id="LKCW01000004">
    <property type="protein sequence ID" value="KPM45939.1"/>
    <property type="molecule type" value="Genomic_DNA"/>
</dbReference>
<evidence type="ECO:0000313" key="3">
    <source>
        <dbReference type="Proteomes" id="UP000050424"/>
    </source>
</evidence>
<name>A0A0P7BKY7_9HYPO</name>
<feature type="compositionally biased region" description="Low complexity" evidence="1">
    <location>
        <begin position="1"/>
        <end position="20"/>
    </location>
</feature>
<dbReference type="Proteomes" id="UP000050424">
    <property type="component" value="Unassembled WGS sequence"/>
</dbReference>
<sequence>MRPATTPLRLRALRPQRLTTGPSSALLRRHAQPAAIAGWQSPVRAMSTVVDYPGRPSQPPPVPTATNESVEKQRSERAKRILREAVSAAQPRHDWTKEEIG</sequence>
<organism evidence="2 3">
    <name type="scientific">Neonectria ditissima</name>
    <dbReference type="NCBI Taxonomy" id="78410"/>
    <lineage>
        <taxon>Eukaryota</taxon>
        <taxon>Fungi</taxon>
        <taxon>Dikarya</taxon>
        <taxon>Ascomycota</taxon>
        <taxon>Pezizomycotina</taxon>
        <taxon>Sordariomycetes</taxon>
        <taxon>Hypocreomycetidae</taxon>
        <taxon>Hypocreales</taxon>
        <taxon>Nectriaceae</taxon>
        <taxon>Neonectria</taxon>
    </lineage>
</organism>
<dbReference type="STRING" id="78410.A0A0P7BKY7"/>
<evidence type="ECO:0000256" key="1">
    <source>
        <dbReference type="SAM" id="MobiDB-lite"/>
    </source>
</evidence>
<comment type="caution">
    <text evidence="2">The sequence shown here is derived from an EMBL/GenBank/DDBJ whole genome shotgun (WGS) entry which is preliminary data.</text>
</comment>
<evidence type="ECO:0000313" key="2">
    <source>
        <dbReference type="EMBL" id="KPM45939.1"/>
    </source>
</evidence>
<proteinExistence type="predicted"/>
<reference evidence="2 3" key="1">
    <citation type="submission" date="2015-09" db="EMBL/GenBank/DDBJ databases">
        <title>Draft genome of a European isolate of the apple canker pathogen Neonectria ditissima.</title>
        <authorList>
            <person name="Gomez-Cortecero A."/>
            <person name="Harrison R.J."/>
            <person name="Armitage A.D."/>
        </authorList>
    </citation>
    <scope>NUCLEOTIDE SEQUENCE [LARGE SCALE GENOMIC DNA]</scope>
    <source>
        <strain evidence="2 3">R09/05</strain>
    </source>
</reference>
<gene>
    <name evidence="2" type="ORF">AK830_g613</name>
</gene>
<accession>A0A0P7BKY7</accession>
<keyword evidence="3" id="KW-1185">Reference proteome</keyword>